<dbReference type="InterPro" id="IPR021799">
    <property type="entry name" value="PIN-like_prokaryotic"/>
</dbReference>
<sequence>MKRAVISDTSCLIALQKVEKLEILSSLFTNVTITEEVYQEFGNTLPSWITIVKNKNESKFIELQKVLDLGESSSIALALSTDNSLLIIDEIKGRKIAIKNGVEIIGTLGILILAKNKGLIDNLEKVIYDLRQNGFHISKKLMDILLG</sequence>
<keyword evidence="2" id="KW-1185">Reference proteome</keyword>
<dbReference type="Pfam" id="PF11848">
    <property type="entry name" value="DUF3368"/>
    <property type="match status" value="1"/>
</dbReference>
<reference evidence="1 2" key="1">
    <citation type="submission" date="2023-08" db="EMBL/GenBank/DDBJ databases">
        <title>Draft genome sequence of Algoriphagus taiwanensis.</title>
        <authorList>
            <person name="Takatani N."/>
            <person name="Hosokawa M."/>
            <person name="Sawabe T."/>
        </authorList>
    </citation>
    <scope>NUCLEOTIDE SEQUENCE [LARGE SCALE GENOMIC DNA]</scope>
    <source>
        <strain evidence="1 2">JCM 19755</strain>
    </source>
</reference>
<accession>A0ABQ6PVP5</accession>
<dbReference type="RefSeq" id="WP_338226869.1">
    <property type="nucleotide sequence ID" value="NZ_BTPE01000001.1"/>
</dbReference>
<name>A0ABQ6PVP5_9BACT</name>
<proteinExistence type="predicted"/>
<evidence type="ECO:0000313" key="2">
    <source>
        <dbReference type="Proteomes" id="UP001307705"/>
    </source>
</evidence>
<dbReference type="EMBL" id="BTPE01000001">
    <property type="protein sequence ID" value="GMQ32023.1"/>
    <property type="molecule type" value="Genomic_DNA"/>
</dbReference>
<comment type="caution">
    <text evidence="1">The sequence shown here is derived from an EMBL/GenBank/DDBJ whole genome shotgun (WGS) entry which is preliminary data.</text>
</comment>
<gene>
    <name evidence="1" type="ORF">Ataiwa_02950</name>
</gene>
<dbReference type="PANTHER" id="PTHR39550">
    <property type="entry name" value="SLL0658 PROTEIN"/>
    <property type="match status" value="1"/>
</dbReference>
<dbReference type="Proteomes" id="UP001307705">
    <property type="component" value="Unassembled WGS sequence"/>
</dbReference>
<dbReference type="PANTHER" id="PTHR39550:SF1">
    <property type="entry name" value="SLL0658 PROTEIN"/>
    <property type="match status" value="1"/>
</dbReference>
<evidence type="ECO:0000313" key="1">
    <source>
        <dbReference type="EMBL" id="GMQ32023.1"/>
    </source>
</evidence>
<organism evidence="1 2">
    <name type="scientific">Algoriphagus taiwanensis</name>
    <dbReference type="NCBI Taxonomy" id="1445656"/>
    <lineage>
        <taxon>Bacteria</taxon>
        <taxon>Pseudomonadati</taxon>
        <taxon>Bacteroidota</taxon>
        <taxon>Cytophagia</taxon>
        <taxon>Cytophagales</taxon>
        <taxon>Cyclobacteriaceae</taxon>
        <taxon>Algoriphagus</taxon>
    </lineage>
</organism>
<protein>
    <submittedName>
        <fullName evidence="1">DUF3368 domain-containing protein</fullName>
    </submittedName>
</protein>